<evidence type="ECO:0000313" key="3">
    <source>
        <dbReference type="EMBL" id="CAF4842255.1"/>
    </source>
</evidence>
<dbReference type="Proteomes" id="UP000676336">
    <property type="component" value="Unassembled WGS sequence"/>
</dbReference>
<gene>
    <name evidence="1" type="ORF">BYL167_LOCUS46060</name>
    <name evidence="3" type="ORF">GIL414_LOCUS48982</name>
    <name evidence="2" type="ORF">SMN809_LOCUS45807</name>
</gene>
<dbReference type="EMBL" id="CAJOBI010140883">
    <property type="protein sequence ID" value="CAF4767672.1"/>
    <property type="molecule type" value="Genomic_DNA"/>
</dbReference>
<dbReference type="EMBL" id="CAJOBJ010160049">
    <property type="protein sequence ID" value="CAF4842255.1"/>
    <property type="molecule type" value="Genomic_DNA"/>
</dbReference>
<evidence type="ECO:0000313" key="1">
    <source>
        <dbReference type="EMBL" id="CAF4749964.1"/>
    </source>
</evidence>
<protein>
    <submittedName>
        <fullName evidence="2">Uncharacterized protein</fullName>
    </submittedName>
</protein>
<sequence length="81" mass="9009">IHYFSATTALEKSNSSVLNSVTEDATVNFTQNSDKITFNQTVDSNVIGKSKTTDLTQPVTRKDKLEAVSHLFQLCYRTVIP</sequence>
<feature type="non-terminal residue" evidence="2">
    <location>
        <position position="81"/>
    </location>
</feature>
<dbReference type="Proteomes" id="UP000681720">
    <property type="component" value="Unassembled WGS sequence"/>
</dbReference>
<evidence type="ECO:0000313" key="2">
    <source>
        <dbReference type="EMBL" id="CAF4767672.1"/>
    </source>
</evidence>
<name>A0A8S3AWR3_9BILA</name>
<dbReference type="AlphaFoldDB" id="A0A8S3AWR3"/>
<accession>A0A8S3AWR3</accession>
<dbReference type="EMBL" id="CAJOBH010129409">
    <property type="protein sequence ID" value="CAF4749964.1"/>
    <property type="molecule type" value="Genomic_DNA"/>
</dbReference>
<comment type="caution">
    <text evidence="2">The sequence shown here is derived from an EMBL/GenBank/DDBJ whole genome shotgun (WGS) entry which is preliminary data.</text>
</comment>
<dbReference type="Proteomes" id="UP000681967">
    <property type="component" value="Unassembled WGS sequence"/>
</dbReference>
<reference evidence="2" key="1">
    <citation type="submission" date="2021-02" db="EMBL/GenBank/DDBJ databases">
        <authorList>
            <person name="Nowell W R."/>
        </authorList>
    </citation>
    <scope>NUCLEOTIDE SEQUENCE</scope>
</reference>
<proteinExistence type="predicted"/>
<organism evidence="2 4">
    <name type="scientific">Rotaria magnacalcarata</name>
    <dbReference type="NCBI Taxonomy" id="392030"/>
    <lineage>
        <taxon>Eukaryota</taxon>
        <taxon>Metazoa</taxon>
        <taxon>Spiralia</taxon>
        <taxon>Gnathifera</taxon>
        <taxon>Rotifera</taxon>
        <taxon>Eurotatoria</taxon>
        <taxon>Bdelloidea</taxon>
        <taxon>Philodinida</taxon>
        <taxon>Philodinidae</taxon>
        <taxon>Rotaria</taxon>
    </lineage>
</organism>
<feature type="non-terminal residue" evidence="2">
    <location>
        <position position="1"/>
    </location>
</feature>
<evidence type="ECO:0000313" key="4">
    <source>
        <dbReference type="Proteomes" id="UP000676336"/>
    </source>
</evidence>